<dbReference type="InterPro" id="IPR036955">
    <property type="entry name" value="AP2/ERF_dom_sf"/>
</dbReference>
<dbReference type="Gene3D" id="3.30.730.10">
    <property type="entry name" value="AP2/ERF domain"/>
    <property type="match status" value="1"/>
</dbReference>
<dbReference type="EMBL" id="CM008053">
    <property type="protein sequence ID" value="PAN41114.2"/>
    <property type="molecule type" value="Genomic_DNA"/>
</dbReference>
<organism evidence="8">
    <name type="scientific">Panicum hallii</name>
    <dbReference type="NCBI Taxonomy" id="206008"/>
    <lineage>
        <taxon>Eukaryota</taxon>
        <taxon>Viridiplantae</taxon>
        <taxon>Streptophyta</taxon>
        <taxon>Embryophyta</taxon>
        <taxon>Tracheophyta</taxon>
        <taxon>Spermatophyta</taxon>
        <taxon>Magnoliopsida</taxon>
        <taxon>Liliopsida</taxon>
        <taxon>Poales</taxon>
        <taxon>Poaceae</taxon>
        <taxon>PACMAD clade</taxon>
        <taxon>Panicoideae</taxon>
        <taxon>Panicodae</taxon>
        <taxon>Paniceae</taxon>
        <taxon>Panicinae</taxon>
        <taxon>Panicum</taxon>
        <taxon>Panicum sect. Panicum</taxon>
    </lineage>
</organism>
<dbReference type="InterPro" id="IPR016177">
    <property type="entry name" value="DNA-bd_dom_sf"/>
</dbReference>
<name>A0A2S3IC59_9POAL</name>
<sequence length="297" mass="32238">MEFRFSTSPLPGWRIHTFLSFLPPSPFSLPVAKTLPKPPALRDPAVLTSNSAMDAPGRVVRAHFADAVDATDSDSDDGRRRIVRVIDLLPPSARAAPQRKKLVHYPSNDRPGGERQGQGRGRRQFRGVRHRPWGKFAAEIRDPNVGKRVWLGTFDTAEEAAAVYDAAAIRLRGRRAVTNFPLPSSSATLSSCAVSPAPSPMTSTTIIPTTPPVGSSEAESSSASPPSTQSSSVVDADEDVTRMRWCEDEPFESIEFYLPPVPTGGQCEFGDLGDLDDLFSPEPEPASRNFPGGNFRL</sequence>
<dbReference type="PRINTS" id="PR00367">
    <property type="entry name" value="ETHRSPELEMNT"/>
</dbReference>
<dbReference type="PANTHER" id="PTHR31194:SF166">
    <property type="entry name" value="PATHOGENESIS-RELATED GENES TRANSCRIPTIONAL ACTIVATOR PTI6"/>
    <property type="match status" value="1"/>
</dbReference>
<dbReference type="InterPro" id="IPR001471">
    <property type="entry name" value="AP2/ERF_dom"/>
</dbReference>
<protein>
    <recommendedName>
        <fullName evidence="7">AP2/ERF domain-containing protein</fullName>
    </recommendedName>
</protein>
<dbReference type="GO" id="GO:0003677">
    <property type="term" value="F:DNA binding"/>
    <property type="evidence" value="ECO:0007669"/>
    <property type="project" value="UniProtKB-KW"/>
</dbReference>
<dbReference type="FunFam" id="3.30.730.10:FF:000001">
    <property type="entry name" value="Ethylene-responsive transcription factor 2"/>
    <property type="match status" value="1"/>
</dbReference>
<accession>A0A2S3IC59</accession>
<evidence type="ECO:0000256" key="5">
    <source>
        <dbReference type="ARBA" id="ARBA00023242"/>
    </source>
</evidence>
<evidence type="ECO:0000256" key="2">
    <source>
        <dbReference type="ARBA" id="ARBA00023015"/>
    </source>
</evidence>
<keyword evidence="4" id="KW-0804">Transcription</keyword>
<evidence type="ECO:0000256" key="6">
    <source>
        <dbReference type="SAM" id="MobiDB-lite"/>
    </source>
</evidence>
<feature type="compositionally biased region" description="Low complexity" evidence="6">
    <location>
        <begin position="187"/>
        <end position="232"/>
    </location>
</feature>
<dbReference type="InterPro" id="IPR050913">
    <property type="entry name" value="AP2/ERF_ERF"/>
</dbReference>
<gene>
    <name evidence="8" type="ORF">PAHAL_8G010500</name>
</gene>
<dbReference type="CDD" id="cd00018">
    <property type="entry name" value="AP2"/>
    <property type="match status" value="1"/>
</dbReference>
<feature type="region of interest" description="Disordered" evidence="6">
    <location>
        <begin position="187"/>
        <end position="236"/>
    </location>
</feature>
<dbReference type="Proteomes" id="UP000243499">
    <property type="component" value="Chromosome 8"/>
</dbReference>
<keyword evidence="3" id="KW-0238">DNA-binding</keyword>
<feature type="region of interest" description="Disordered" evidence="6">
    <location>
        <begin position="95"/>
        <end position="127"/>
    </location>
</feature>
<dbReference type="PANTHER" id="PTHR31194">
    <property type="entry name" value="SHN SHINE , DNA BINDING / TRANSCRIPTION FACTOR"/>
    <property type="match status" value="1"/>
</dbReference>
<keyword evidence="2" id="KW-0805">Transcription regulation</keyword>
<evidence type="ECO:0000313" key="8">
    <source>
        <dbReference type="EMBL" id="PAN41114.2"/>
    </source>
</evidence>
<evidence type="ECO:0000256" key="1">
    <source>
        <dbReference type="ARBA" id="ARBA00004123"/>
    </source>
</evidence>
<dbReference type="GO" id="GO:0003700">
    <property type="term" value="F:DNA-binding transcription factor activity"/>
    <property type="evidence" value="ECO:0007669"/>
    <property type="project" value="InterPro"/>
</dbReference>
<keyword evidence="5" id="KW-0539">Nucleus</keyword>
<feature type="domain" description="AP2/ERF" evidence="7">
    <location>
        <begin position="124"/>
        <end position="181"/>
    </location>
</feature>
<evidence type="ECO:0000259" key="7">
    <source>
        <dbReference type="PROSITE" id="PS51032"/>
    </source>
</evidence>
<dbReference type="PROSITE" id="PS51032">
    <property type="entry name" value="AP2_ERF"/>
    <property type="match status" value="1"/>
</dbReference>
<dbReference type="GO" id="GO:0005634">
    <property type="term" value="C:nucleus"/>
    <property type="evidence" value="ECO:0007669"/>
    <property type="project" value="UniProtKB-SubCell"/>
</dbReference>
<dbReference type="SUPFAM" id="SSF54171">
    <property type="entry name" value="DNA-binding domain"/>
    <property type="match status" value="1"/>
</dbReference>
<dbReference type="Gramene" id="PAN41114">
    <property type="protein sequence ID" value="PAN41114"/>
    <property type="gene ID" value="PAHAL_8G010500"/>
</dbReference>
<evidence type="ECO:0000256" key="4">
    <source>
        <dbReference type="ARBA" id="ARBA00023163"/>
    </source>
</evidence>
<dbReference type="SMART" id="SM00380">
    <property type="entry name" value="AP2"/>
    <property type="match status" value="1"/>
</dbReference>
<proteinExistence type="predicted"/>
<comment type="subcellular location">
    <subcellularLocation>
        <location evidence="1">Nucleus</location>
    </subcellularLocation>
</comment>
<feature type="region of interest" description="Disordered" evidence="6">
    <location>
        <begin position="265"/>
        <end position="297"/>
    </location>
</feature>
<evidence type="ECO:0000256" key="3">
    <source>
        <dbReference type="ARBA" id="ARBA00023125"/>
    </source>
</evidence>
<reference evidence="8" key="1">
    <citation type="submission" date="2018-04" db="EMBL/GenBank/DDBJ databases">
        <title>WGS assembly of Panicum hallii.</title>
        <authorList>
            <person name="Lovell J."/>
            <person name="Jenkins J."/>
            <person name="Lowry D."/>
            <person name="Mamidi S."/>
            <person name="Sreedasyam A."/>
            <person name="Weng X."/>
            <person name="Barry K."/>
            <person name="Bonette J."/>
            <person name="Campitelli B."/>
            <person name="Daum C."/>
            <person name="Gordon S."/>
            <person name="Gould B."/>
            <person name="Lipzen A."/>
            <person name="Macqueen A."/>
            <person name="Palacio-Mejia J."/>
            <person name="Plott C."/>
            <person name="Shakirov E."/>
            <person name="Shu S."/>
            <person name="Yoshinaga Y."/>
            <person name="Zane M."/>
            <person name="Rokhsar D."/>
            <person name="Grimwood J."/>
            <person name="Schmutz J."/>
            <person name="Juenger T."/>
        </authorList>
    </citation>
    <scope>NUCLEOTIDE SEQUENCE [LARGE SCALE GENOMIC DNA]</scope>
    <source>
        <strain evidence="8">FIL2</strain>
    </source>
</reference>
<dbReference type="Pfam" id="PF00847">
    <property type="entry name" value="AP2"/>
    <property type="match status" value="1"/>
</dbReference>
<dbReference type="AlphaFoldDB" id="A0A2S3IC59"/>